<sequence length="186" mass="19994">MRCAAGGSGEHSLRLRLGPGLGRGRGLELKKDSGAVQPCRVEPSIRAMGLVRGALLAALLAVLVLAQGAAAETEEACETLPSEIHIVKEEFDELGRLSRTCNGDIAVNKCEGACSSQVQPSVITPTGFLKECYCCRESFLRERVVSLTHCYDPDGARLTAEGRHSMEVKLREPADCRCAKCGDYSR</sequence>
<dbReference type="EMBL" id="JAHWGI010000295">
    <property type="protein sequence ID" value="KAK3912576.1"/>
    <property type="molecule type" value="Genomic_DNA"/>
</dbReference>
<accession>A0AAE1LA83</accession>
<dbReference type="PANTHER" id="PTHR41151">
    <property type="entry name" value="PARTNER OF BURSICON"/>
    <property type="match status" value="1"/>
</dbReference>
<proteinExistence type="predicted"/>
<reference evidence="1" key="2">
    <citation type="journal article" date="2023" name="BMC Genomics">
        <title>Pest status, molecular evolution, and epigenetic factors derived from the genome assembly of Frankliniella fusca, a thysanopteran phytovirus vector.</title>
        <authorList>
            <person name="Catto M.A."/>
            <person name="Labadie P.E."/>
            <person name="Jacobson A.L."/>
            <person name="Kennedy G.G."/>
            <person name="Srinivasan R."/>
            <person name="Hunt B.G."/>
        </authorList>
    </citation>
    <scope>NUCLEOTIDE SEQUENCE</scope>
    <source>
        <strain evidence="1">PL_HMW_Pooled</strain>
    </source>
</reference>
<dbReference type="Gene3D" id="2.10.90.10">
    <property type="entry name" value="Cystine-knot cytokines"/>
    <property type="match status" value="1"/>
</dbReference>
<dbReference type="GO" id="GO:0031395">
    <property type="term" value="C:bursicon neuropeptide hormone complex"/>
    <property type="evidence" value="ECO:0007669"/>
    <property type="project" value="InterPro"/>
</dbReference>
<dbReference type="GO" id="GO:0001664">
    <property type="term" value="F:G protein-coupled receptor binding"/>
    <property type="evidence" value="ECO:0007669"/>
    <property type="project" value="InterPro"/>
</dbReference>
<keyword evidence="2" id="KW-1185">Reference proteome</keyword>
<dbReference type="Proteomes" id="UP001219518">
    <property type="component" value="Unassembled WGS sequence"/>
</dbReference>
<reference evidence="1" key="1">
    <citation type="submission" date="2021-07" db="EMBL/GenBank/DDBJ databases">
        <authorList>
            <person name="Catto M.A."/>
            <person name="Jacobson A."/>
            <person name="Kennedy G."/>
            <person name="Labadie P."/>
            <person name="Hunt B.G."/>
            <person name="Srinivasan R."/>
        </authorList>
    </citation>
    <scope>NUCLEOTIDE SEQUENCE</scope>
    <source>
        <strain evidence="1">PL_HMW_Pooled</strain>
        <tissue evidence="1">Head</tissue>
    </source>
</reference>
<name>A0AAE1LA83_9NEOP</name>
<evidence type="ECO:0000313" key="2">
    <source>
        <dbReference type="Proteomes" id="UP001219518"/>
    </source>
</evidence>
<evidence type="ECO:0000313" key="1">
    <source>
        <dbReference type="EMBL" id="KAK3912576.1"/>
    </source>
</evidence>
<dbReference type="GO" id="GO:0007186">
    <property type="term" value="P:G protein-coupled receptor signaling pathway"/>
    <property type="evidence" value="ECO:0007669"/>
    <property type="project" value="TreeGrafter"/>
</dbReference>
<protein>
    <submittedName>
        <fullName evidence="1">Partner of bursicon</fullName>
    </submittedName>
</protein>
<gene>
    <name evidence="1" type="ORF">KUF71_022164</name>
</gene>
<dbReference type="AlphaFoldDB" id="A0AAE1LA83"/>
<dbReference type="InterPro" id="IPR029034">
    <property type="entry name" value="Cystine-knot_cytokine"/>
</dbReference>
<dbReference type="GO" id="GO:0005184">
    <property type="term" value="F:neuropeptide hormone activity"/>
    <property type="evidence" value="ECO:0007669"/>
    <property type="project" value="InterPro"/>
</dbReference>
<dbReference type="InterPro" id="IPR034441">
    <property type="entry name" value="Bursicon_suB"/>
</dbReference>
<comment type="caution">
    <text evidence="1">The sequence shown here is derived from an EMBL/GenBank/DDBJ whole genome shotgun (WGS) entry which is preliminary data.</text>
</comment>
<organism evidence="1 2">
    <name type="scientific">Frankliniella fusca</name>
    <dbReference type="NCBI Taxonomy" id="407009"/>
    <lineage>
        <taxon>Eukaryota</taxon>
        <taxon>Metazoa</taxon>
        <taxon>Ecdysozoa</taxon>
        <taxon>Arthropoda</taxon>
        <taxon>Hexapoda</taxon>
        <taxon>Insecta</taxon>
        <taxon>Pterygota</taxon>
        <taxon>Neoptera</taxon>
        <taxon>Paraneoptera</taxon>
        <taxon>Thysanoptera</taxon>
        <taxon>Terebrantia</taxon>
        <taxon>Thripoidea</taxon>
        <taxon>Thripidae</taxon>
        <taxon>Frankliniella</taxon>
    </lineage>
</organism>
<dbReference type="PANTHER" id="PTHR41151:SF1">
    <property type="entry name" value="PARTNER OF BURSICON"/>
    <property type="match status" value="1"/>
</dbReference>